<dbReference type="EMBL" id="SNWP01000013">
    <property type="protein sequence ID" value="TDO25398.1"/>
    <property type="molecule type" value="Genomic_DNA"/>
</dbReference>
<reference evidence="11 12" key="1">
    <citation type="submission" date="2019-03" db="EMBL/GenBank/DDBJ databases">
        <title>Genomic Encyclopedia of Archaeal and Bacterial Type Strains, Phase II (KMG-II): from individual species to whole genera.</title>
        <authorList>
            <person name="Goeker M."/>
        </authorList>
    </citation>
    <scope>NUCLEOTIDE SEQUENCE [LARGE SCALE GENOMIC DNA]</scope>
    <source>
        <strain evidence="11 12">DSM 28323</strain>
    </source>
</reference>
<feature type="domain" description="Cytochrome c assembly protein" evidence="10">
    <location>
        <begin position="30"/>
        <end position="154"/>
    </location>
</feature>
<dbReference type="InterPro" id="IPR003557">
    <property type="entry name" value="Cyt_c_biogenesis_CcmC"/>
</dbReference>
<evidence type="ECO:0000259" key="10">
    <source>
        <dbReference type="Pfam" id="PF01578"/>
    </source>
</evidence>
<dbReference type="AlphaFoldDB" id="A0A4V3C4C5"/>
<protein>
    <recommendedName>
        <fullName evidence="4">Heme exporter protein C</fullName>
    </recommendedName>
</protein>
<feature type="transmembrane region" description="Helical" evidence="9">
    <location>
        <begin position="141"/>
        <end position="161"/>
    </location>
</feature>
<dbReference type="GO" id="GO:0020037">
    <property type="term" value="F:heme binding"/>
    <property type="evidence" value="ECO:0007669"/>
    <property type="project" value="InterPro"/>
</dbReference>
<evidence type="ECO:0000256" key="6">
    <source>
        <dbReference type="ARBA" id="ARBA00022748"/>
    </source>
</evidence>
<comment type="subcellular location">
    <subcellularLocation>
        <location evidence="2">Membrane</location>
        <topology evidence="2">Multi-pass membrane protein</topology>
    </subcellularLocation>
</comment>
<dbReference type="InterPro" id="IPR045062">
    <property type="entry name" value="Cyt_c_biogenesis_CcsA/CcmC"/>
</dbReference>
<evidence type="ECO:0000256" key="3">
    <source>
        <dbReference type="ARBA" id="ARBA00005840"/>
    </source>
</evidence>
<dbReference type="GO" id="GO:0017004">
    <property type="term" value="P:cytochrome complex assembly"/>
    <property type="evidence" value="ECO:0007669"/>
    <property type="project" value="UniProtKB-KW"/>
</dbReference>
<dbReference type="Pfam" id="PF01578">
    <property type="entry name" value="Cytochrom_C_asm"/>
    <property type="match status" value="1"/>
</dbReference>
<dbReference type="RefSeq" id="WP_211340796.1">
    <property type="nucleotide sequence ID" value="NZ_SNWP01000013.1"/>
</dbReference>
<dbReference type="PANTHER" id="PTHR30071">
    <property type="entry name" value="HEME EXPORTER PROTEIN C"/>
    <property type="match status" value="1"/>
</dbReference>
<keyword evidence="5 9" id="KW-0812">Transmembrane</keyword>
<sequence>MIRKAWWKILSFLLLMYVCSYGFLVEVPKLDDRLQESIRNFFFHVPMWFSMMILLGVSVVYAIKYLRNNKPVYDHYSVAFAITGTLFGFLGLATGAIWANYQWGSPWSGDPKQNGAAIAMLIYLAYFVLRGSMNEEEKKARIGAVYNIFAFFMLFPTLWILPRLTESLHPGGEGSEGNPGLNGKDMDAKMRLVFYPAVIGWTLLGVWISTLKIRYDIIKEQRLAHE</sequence>
<evidence type="ECO:0000256" key="4">
    <source>
        <dbReference type="ARBA" id="ARBA00016463"/>
    </source>
</evidence>
<organism evidence="11 12">
    <name type="scientific">Sediminibacterium goheungense</name>
    <dbReference type="NCBI Taxonomy" id="1086393"/>
    <lineage>
        <taxon>Bacteria</taxon>
        <taxon>Pseudomonadati</taxon>
        <taxon>Bacteroidota</taxon>
        <taxon>Chitinophagia</taxon>
        <taxon>Chitinophagales</taxon>
        <taxon>Chitinophagaceae</taxon>
        <taxon>Sediminibacterium</taxon>
    </lineage>
</organism>
<feature type="transmembrane region" description="Helical" evidence="9">
    <location>
        <begin position="48"/>
        <end position="66"/>
    </location>
</feature>
<evidence type="ECO:0000256" key="2">
    <source>
        <dbReference type="ARBA" id="ARBA00004141"/>
    </source>
</evidence>
<dbReference type="GO" id="GO:0005886">
    <property type="term" value="C:plasma membrane"/>
    <property type="evidence" value="ECO:0007669"/>
    <property type="project" value="TreeGrafter"/>
</dbReference>
<dbReference type="GO" id="GO:0015232">
    <property type="term" value="F:heme transmembrane transporter activity"/>
    <property type="evidence" value="ECO:0007669"/>
    <property type="project" value="InterPro"/>
</dbReference>
<dbReference type="Proteomes" id="UP000295741">
    <property type="component" value="Unassembled WGS sequence"/>
</dbReference>
<evidence type="ECO:0000256" key="5">
    <source>
        <dbReference type="ARBA" id="ARBA00022692"/>
    </source>
</evidence>
<feature type="transmembrane region" description="Helical" evidence="9">
    <location>
        <begin position="192"/>
        <end position="213"/>
    </location>
</feature>
<comment type="similarity">
    <text evidence="3">Belongs to the CcmC/CycZ/HelC family.</text>
</comment>
<proteinExistence type="inferred from homology"/>
<name>A0A4V3C4C5_9BACT</name>
<keyword evidence="8 9" id="KW-0472">Membrane</keyword>
<evidence type="ECO:0000256" key="9">
    <source>
        <dbReference type="SAM" id="Phobius"/>
    </source>
</evidence>
<comment type="caution">
    <text evidence="11">The sequence shown here is derived from an EMBL/GenBank/DDBJ whole genome shotgun (WGS) entry which is preliminary data.</text>
</comment>
<dbReference type="InterPro" id="IPR002541">
    <property type="entry name" value="Cyt_c_assembly"/>
</dbReference>
<evidence type="ECO:0000256" key="1">
    <source>
        <dbReference type="ARBA" id="ARBA00002442"/>
    </source>
</evidence>
<keyword evidence="7 9" id="KW-1133">Transmembrane helix</keyword>
<dbReference type="PANTHER" id="PTHR30071:SF1">
    <property type="entry name" value="CYTOCHROME B_B6 PROTEIN-RELATED"/>
    <property type="match status" value="1"/>
</dbReference>
<dbReference type="PRINTS" id="PR01386">
    <property type="entry name" value="CCMCBIOGNSIS"/>
</dbReference>
<evidence type="ECO:0000256" key="8">
    <source>
        <dbReference type="ARBA" id="ARBA00023136"/>
    </source>
</evidence>
<feature type="transmembrane region" description="Helical" evidence="9">
    <location>
        <begin position="78"/>
        <end position="101"/>
    </location>
</feature>
<keyword evidence="12" id="KW-1185">Reference proteome</keyword>
<evidence type="ECO:0000313" key="11">
    <source>
        <dbReference type="EMBL" id="TDO25398.1"/>
    </source>
</evidence>
<feature type="transmembrane region" description="Helical" evidence="9">
    <location>
        <begin position="113"/>
        <end position="129"/>
    </location>
</feature>
<evidence type="ECO:0000313" key="12">
    <source>
        <dbReference type="Proteomes" id="UP000295741"/>
    </source>
</evidence>
<keyword evidence="6" id="KW-0201">Cytochrome c-type biogenesis</keyword>
<evidence type="ECO:0000256" key="7">
    <source>
        <dbReference type="ARBA" id="ARBA00022989"/>
    </source>
</evidence>
<comment type="function">
    <text evidence="1">Required for the export of heme to the periplasm for the biogenesis of c-type cytochromes.</text>
</comment>
<accession>A0A4V3C4C5</accession>
<gene>
    <name evidence="11" type="ORF">BC659_2939</name>
</gene>